<evidence type="ECO:0000259" key="4">
    <source>
        <dbReference type="Pfam" id="PF00152"/>
    </source>
</evidence>
<keyword evidence="1" id="KW-0436">Ligase</keyword>
<dbReference type="PANTHER" id="PTHR42918">
    <property type="entry name" value="LYSYL-TRNA SYNTHETASE"/>
    <property type="match status" value="1"/>
</dbReference>
<dbReference type="Proteomes" id="UP000236151">
    <property type="component" value="Unassembled WGS sequence"/>
</dbReference>
<protein>
    <recommendedName>
        <fullName evidence="4">Aminoacyl-tRNA synthetase class II (D/K/N) domain-containing protein</fullName>
    </recommendedName>
</protein>
<dbReference type="EMBL" id="NIOJ01000006">
    <property type="protein sequence ID" value="PNU00795.1"/>
    <property type="molecule type" value="Genomic_DNA"/>
</dbReference>
<proteinExistence type="predicted"/>
<sequence length="182" mass="20895">MTDRFQLVISGAEIINAYSELVDPMEQRKRLEQQAQYNAKGDEEAMVNEKDYILAMEYGMLPVSGWGMGIERLVQVLTNCENIKDCMLFPLLKPLEYNEISIRSLERCGLYLGSCHAELEFNSSNVVPEFQGSCKTFSGIPRQKMCRMLKIQFKKTQLTNSLTQEQLKHFVSDVHVRCPKVC</sequence>
<evidence type="ECO:0000313" key="6">
    <source>
        <dbReference type="Proteomes" id="UP000236151"/>
    </source>
</evidence>
<keyword evidence="3" id="KW-0067">ATP-binding</keyword>
<keyword evidence="6" id="KW-1185">Reference proteome</keyword>
<dbReference type="GO" id="GO:0016740">
    <property type="term" value="F:transferase activity"/>
    <property type="evidence" value="ECO:0007669"/>
    <property type="project" value="UniProtKB-ARBA"/>
</dbReference>
<accession>A0A2K2F705</accession>
<comment type="caution">
    <text evidence="5">The sequence shown here is derived from an EMBL/GenBank/DDBJ whole genome shotgun (WGS) entry which is preliminary data.</text>
</comment>
<dbReference type="SUPFAM" id="SSF55681">
    <property type="entry name" value="Class II aaRS and biotin synthetases"/>
    <property type="match status" value="1"/>
</dbReference>
<organism evidence="5 6">
    <name type="scientific">Clostridium thermosuccinogenes</name>
    <dbReference type="NCBI Taxonomy" id="84032"/>
    <lineage>
        <taxon>Bacteria</taxon>
        <taxon>Bacillati</taxon>
        <taxon>Bacillota</taxon>
        <taxon>Clostridia</taxon>
        <taxon>Eubacteriales</taxon>
        <taxon>Clostridiaceae</taxon>
        <taxon>Clostridium</taxon>
    </lineage>
</organism>
<feature type="domain" description="Aminoacyl-tRNA synthetase class II (D/K/N)" evidence="4">
    <location>
        <begin position="2"/>
        <end position="91"/>
    </location>
</feature>
<dbReference type="InterPro" id="IPR004364">
    <property type="entry name" value="Aa-tRNA-synt_II"/>
</dbReference>
<reference evidence="5 6" key="1">
    <citation type="submission" date="2017-06" db="EMBL/GenBank/DDBJ databases">
        <title>Investigating the central metabolism of Clostridium thermosuccinogenes.</title>
        <authorList>
            <person name="Koendjbiharie J.G."/>
            <person name="van Kranenburg R."/>
        </authorList>
    </citation>
    <scope>NUCLEOTIDE SEQUENCE [LARGE SCALE GENOMIC DNA]</scope>
    <source>
        <strain evidence="5 6">DSM 5806</strain>
    </source>
</reference>
<dbReference type="GO" id="GO:0005524">
    <property type="term" value="F:ATP binding"/>
    <property type="evidence" value="ECO:0007669"/>
    <property type="project" value="InterPro"/>
</dbReference>
<dbReference type="Gene3D" id="3.30.930.10">
    <property type="entry name" value="Bira Bifunctional Protein, Domain 2"/>
    <property type="match status" value="1"/>
</dbReference>
<dbReference type="AlphaFoldDB" id="A0A2K2F705"/>
<evidence type="ECO:0000256" key="2">
    <source>
        <dbReference type="ARBA" id="ARBA00022741"/>
    </source>
</evidence>
<dbReference type="GO" id="GO:0140096">
    <property type="term" value="F:catalytic activity, acting on a protein"/>
    <property type="evidence" value="ECO:0007669"/>
    <property type="project" value="UniProtKB-ARBA"/>
</dbReference>
<gene>
    <name evidence="5" type="ORF">CDQ84_03840</name>
</gene>
<keyword evidence="2" id="KW-0547">Nucleotide-binding</keyword>
<dbReference type="GO" id="GO:0006430">
    <property type="term" value="P:lysyl-tRNA aminoacylation"/>
    <property type="evidence" value="ECO:0007669"/>
    <property type="project" value="TreeGrafter"/>
</dbReference>
<dbReference type="Pfam" id="PF00152">
    <property type="entry name" value="tRNA-synt_2"/>
    <property type="match status" value="1"/>
</dbReference>
<evidence type="ECO:0000256" key="1">
    <source>
        <dbReference type="ARBA" id="ARBA00022598"/>
    </source>
</evidence>
<dbReference type="KEGG" id="cthd:CDO33_19465"/>
<dbReference type="InterPro" id="IPR045864">
    <property type="entry name" value="aa-tRNA-synth_II/BPL/LPL"/>
</dbReference>
<evidence type="ECO:0000256" key="3">
    <source>
        <dbReference type="ARBA" id="ARBA00022840"/>
    </source>
</evidence>
<dbReference type="PANTHER" id="PTHR42918:SF15">
    <property type="entry name" value="LYSINE--TRNA LIGASE, CHLOROPLASTIC_MITOCHONDRIAL"/>
    <property type="match status" value="1"/>
</dbReference>
<dbReference type="RefSeq" id="WP_274540079.1">
    <property type="nucleotide sequence ID" value="NZ_CP021850.1"/>
</dbReference>
<name>A0A2K2F705_9CLOT</name>
<dbReference type="GO" id="GO:0004824">
    <property type="term" value="F:lysine-tRNA ligase activity"/>
    <property type="evidence" value="ECO:0007669"/>
    <property type="project" value="TreeGrafter"/>
</dbReference>
<dbReference type="GO" id="GO:0000049">
    <property type="term" value="F:tRNA binding"/>
    <property type="evidence" value="ECO:0007669"/>
    <property type="project" value="TreeGrafter"/>
</dbReference>
<dbReference type="GO" id="GO:0005829">
    <property type="term" value="C:cytosol"/>
    <property type="evidence" value="ECO:0007669"/>
    <property type="project" value="TreeGrafter"/>
</dbReference>
<evidence type="ECO:0000313" key="5">
    <source>
        <dbReference type="EMBL" id="PNU00795.1"/>
    </source>
</evidence>